<keyword evidence="1" id="KW-0378">Hydrolase</keyword>
<dbReference type="InterPro" id="IPR023365">
    <property type="entry name" value="Sortase_dom-sf"/>
</dbReference>
<evidence type="ECO:0000313" key="4">
    <source>
        <dbReference type="Proteomes" id="UP000230447"/>
    </source>
</evidence>
<reference evidence="3 4" key="1">
    <citation type="submission" date="2017-09" db="EMBL/GenBank/DDBJ databases">
        <title>Depth-based differentiation of microbial function through sediment-hosted aquifers and enrichment of novel symbionts in the deep terrestrial subsurface.</title>
        <authorList>
            <person name="Probst A.J."/>
            <person name="Ladd B."/>
            <person name="Jarett J.K."/>
            <person name="Geller-Mcgrath D.E."/>
            <person name="Sieber C.M."/>
            <person name="Emerson J.B."/>
            <person name="Anantharaman K."/>
            <person name="Thomas B.C."/>
            <person name="Malmstrom R."/>
            <person name="Stieglmeier M."/>
            <person name="Klingl A."/>
            <person name="Woyke T."/>
            <person name="Ryan C.M."/>
            <person name="Banfield J.F."/>
        </authorList>
    </citation>
    <scope>NUCLEOTIDE SEQUENCE [LARGE SCALE GENOMIC DNA]</scope>
    <source>
        <strain evidence="3">CG23_combo_of_CG06-09_8_20_14_all_37_87_8</strain>
    </source>
</reference>
<proteinExistence type="predicted"/>
<protein>
    <recommendedName>
        <fullName evidence="5">Sortase</fullName>
    </recommendedName>
</protein>
<name>A0A2G9ZEN9_9BACT</name>
<dbReference type="InterPro" id="IPR005754">
    <property type="entry name" value="Sortase"/>
</dbReference>
<evidence type="ECO:0008006" key="5">
    <source>
        <dbReference type="Google" id="ProtNLM"/>
    </source>
</evidence>
<comment type="caution">
    <text evidence="3">The sequence shown here is derived from an EMBL/GenBank/DDBJ whole genome shotgun (WGS) entry which is preliminary data.</text>
</comment>
<dbReference type="CDD" id="cd00004">
    <property type="entry name" value="Sortase"/>
    <property type="match status" value="1"/>
</dbReference>
<dbReference type="Pfam" id="PF04203">
    <property type="entry name" value="Sortase"/>
    <property type="match status" value="1"/>
</dbReference>
<dbReference type="Proteomes" id="UP000230447">
    <property type="component" value="Unassembled WGS sequence"/>
</dbReference>
<dbReference type="SUPFAM" id="SSF63817">
    <property type="entry name" value="Sortase"/>
    <property type="match status" value="1"/>
</dbReference>
<sequence>MINKSQDVRVLSKYFLILAGILVFLFNFESICLITDFRFLKGKVLEVALAKGYWQEPLRQEIEQGTIRIPEIGLIAPLIKSQTTEIKEIDKLLKQGAVLYPLTEGSKAKDPLIILGHSAPLNWPKVGNYDWIFSNLNSLEKGVKFTLLLNGEQTFYKVIGKQIIKKGAEPPSFNEREGEADLILISCWPPGRNSQRIVVSATLR</sequence>
<dbReference type="GO" id="GO:0016787">
    <property type="term" value="F:hydrolase activity"/>
    <property type="evidence" value="ECO:0007669"/>
    <property type="project" value="UniProtKB-KW"/>
</dbReference>
<evidence type="ECO:0000313" key="3">
    <source>
        <dbReference type="EMBL" id="PIP31633.1"/>
    </source>
</evidence>
<dbReference type="Gene3D" id="2.40.260.10">
    <property type="entry name" value="Sortase"/>
    <property type="match status" value="1"/>
</dbReference>
<evidence type="ECO:0000256" key="2">
    <source>
        <dbReference type="SAM" id="Phobius"/>
    </source>
</evidence>
<accession>A0A2G9ZEN9</accession>
<keyword evidence="2" id="KW-0472">Membrane</keyword>
<gene>
    <name evidence="3" type="ORF">COX24_02490</name>
</gene>
<feature type="transmembrane region" description="Helical" evidence="2">
    <location>
        <begin position="14"/>
        <end position="34"/>
    </location>
</feature>
<organism evidence="3 4">
    <name type="scientific">bacterium (Candidatus Gribaldobacteria) CG23_combo_of_CG06-09_8_20_14_all_37_87_8</name>
    <dbReference type="NCBI Taxonomy" id="2014278"/>
    <lineage>
        <taxon>Bacteria</taxon>
        <taxon>Candidatus Gribaldobacteria</taxon>
    </lineage>
</organism>
<evidence type="ECO:0000256" key="1">
    <source>
        <dbReference type="ARBA" id="ARBA00022801"/>
    </source>
</evidence>
<keyword evidence="2" id="KW-0812">Transmembrane</keyword>
<dbReference type="EMBL" id="PCSB01000053">
    <property type="protein sequence ID" value="PIP31633.1"/>
    <property type="molecule type" value="Genomic_DNA"/>
</dbReference>
<keyword evidence="2" id="KW-1133">Transmembrane helix</keyword>
<dbReference type="AlphaFoldDB" id="A0A2G9ZEN9"/>